<organism evidence="1 2">
    <name type="scientific">Tibeticola sediminis</name>
    <dbReference type="NCBI Taxonomy" id="1917811"/>
    <lineage>
        <taxon>Bacteria</taxon>
        <taxon>Pseudomonadati</taxon>
        <taxon>Pseudomonadota</taxon>
        <taxon>Betaproteobacteria</taxon>
        <taxon>Burkholderiales</taxon>
        <taxon>Comamonadaceae</taxon>
        <taxon>Tibeticola</taxon>
    </lineage>
</organism>
<gene>
    <name evidence="1" type="ORF">EDC62_0234</name>
</gene>
<name>A0A3N4UQP0_9BURK</name>
<comment type="caution">
    <text evidence="1">The sequence shown here is derived from an EMBL/GenBank/DDBJ whole genome shotgun (WGS) entry which is preliminary data.</text>
</comment>
<dbReference type="Pfam" id="PF04985">
    <property type="entry name" value="Phage_tube"/>
    <property type="match status" value="1"/>
</dbReference>
<dbReference type="RefSeq" id="WP_124219539.1">
    <property type="nucleotide sequence ID" value="NZ_RKQL01000001.1"/>
</dbReference>
<dbReference type="AlphaFoldDB" id="A0A3N4UQP0"/>
<dbReference type="NCBIfam" id="TIGR01611">
    <property type="entry name" value="tail_tube"/>
    <property type="match status" value="1"/>
</dbReference>
<evidence type="ECO:0008006" key="3">
    <source>
        <dbReference type="Google" id="ProtNLM"/>
    </source>
</evidence>
<sequence>MAIQHILSNLNAFVAGKGYLGRVSEFSPPKLSPVVREYKAGGMGAEVAIPMGAVEKLECSFTLTGYDPDLLAQFSVVPGRLVQLRFTGALVDYDGSTQPIEITLRAVLAFEPDAWKPAEASDLKVTAMCHYYKLDVAGRTVHEIDPINMVATIDGTDQLADMRAALGV</sequence>
<dbReference type="EMBL" id="RKQL01000001">
    <property type="protein sequence ID" value="RPE72543.1"/>
    <property type="molecule type" value="Genomic_DNA"/>
</dbReference>
<dbReference type="InterPro" id="IPR006498">
    <property type="entry name" value="Tail_tube"/>
</dbReference>
<evidence type="ECO:0000313" key="2">
    <source>
        <dbReference type="Proteomes" id="UP000272193"/>
    </source>
</evidence>
<evidence type="ECO:0000313" key="1">
    <source>
        <dbReference type="EMBL" id="RPE72543.1"/>
    </source>
</evidence>
<proteinExistence type="predicted"/>
<reference evidence="1 2" key="1">
    <citation type="submission" date="2018-11" db="EMBL/GenBank/DDBJ databases">
        <title>Genomic Encyclopedia of Type Strains, Phase IV (KMG-IV): sequencing the most valuable type-strain genomes for metagenomic binning, comparative biology and taxonomic classification.</title>
        <authorList>
            <person name="Goeker M."/>
        </authorList>
    </citation>
    <scope>NUCLEOTIDE SEQUENCE [LARGE SCALE GENOMIC DNA]</scope>
    <source>
        <strain evidence="1 2">DSM 101684</strain>
    </source>
</reference>
<protein>
    <recommendedName>
        <fullName evidence="3">Phage major tail tube protein</fullName>
    </recommendedName>
</protein>
<keyword evidence="2" id="KW-1185">Reference proteome</keyword>
<dbReference type="OrthoDB" id="3078668at2"/>
<dbReference type="Proteomes" id="UP000272193">
    <property type="component" value="Unassembled WGS sequence"/>
</dbReference>
<accession>A0A3N4UQP0</accession>